<sequence>MSKYILTLILAICTLSLSAQEDSGVTISVVIENVLSDKGNILAGLYTKDNFMRGAGVADYATEAKAGELSFEFRNVNPGVYAITVMQDFNNNQRMDFEASGMPVEPYGTSGNSIAMGPPNFQDSQFEVGKEDLEIRIRF</sequence>
<feature type="chain" id="PRO_5041981710" evidence="1">
    <location>
        <begin position="20"/>
        <end position="139"/>
    </location>
</feature>
<keyword evidence="3" id="KW-1185">Reference proteome</keyword>
<comment type="caution">
    <text evidence="2">The sequence shown here is derived from an EMBL/GenBank/DDBJ whole genome shotgun (WGS) entry which is preliminary data.</text>
</comment>
<keyword evidence="1" id="KW-0732">Signal</keyword>
<evidence type="ECO:0000256" key="1">
    <source>
        <dbReference type="SAM" id="SignalP"/>
    </source>
</evidence>
<dbReference type="RefSeq" id="WP_266014188.1">
    <property type="nucleotide sequence ID" value="NZ_JAPFQP010000004.1"/>
</dbReference>
<proteinExistence type="predicted"/>
<gene>
    <name evidence="2" type="ORF">OO016_11830</name>
</gene>
<accession>A0AAE3MNU3</accession>
<dbReference type="Pfam" id="PF09912">
    <property type="entry name" value="DUF2141"/>
    <property type="match status" value="1"/>
</dbReference>
<dbReference type="Proteomes" id="UP001207116">
    <property type="component" value="Unassembled WGS sequence"/>
</dbReference>
<evidence type="ECO:0000313" key="3">
    <source>
        <dbReference type="Proteomes" id="UP001207116"/>
    </source>
</evidence>
<dbReference type="InterPro" id="IPR018673">
    <property type="entry name" value="DUF2141"/>
</dbReference>
<name>A0AAE3MNU3_9FLAO</name>
<reference evidence="2" key="1">
    <citation type="submission" date="2022-11" db="EMBL/GenBank/DDBJ databases">
        <title>The characterization of three novel Bacteroidetes species and genomic analysis of their roles in tidal elemental geochemical cycles.</title>
        <authorList>
            <person name="Ma K.-J."/>
        </authorList>
    </citation>
    <scope>NUCLEOTIDE SEQUENCE</scope>
    <source>
        <strain evidence="2">M415</strain>
    </source>
</reference>
<feature type="signal peptide" evidence="1">
    <location>
        <begin position="1"/>
        <end position="19"/>
    </location>
</feature>
<evidence type="ECO:0000313" key="2">
    <source>
        <dbReference type="EMBL" id="MCX2720294.1"/>
    </source>
</evidence>
<organism evidence="2 3">
    <name type="scientific">Lentiprolixibacter aurantiacus</name>
    <dbReference type="NCBI Taxonomy" id="2993939"/>
    <lineage>
        <taxon>Bacteria</taxon>
        <taxon>Pseudomonadati</taxon>
        <taxon>Bacteroidota</taxon>
        <taxon>Flavobacteriia</taxon>
        <taxon>Flavobacteriales</taxon>
        <taxon>Flavobacteriaceae</taxon>
        <taxon>Lentiprolixibacter</taxon>
    </lineage>
</organism>
<dbReference type="EMBL" id="JAPFQP010000004">
    <property type="protein sequence ID" value="MCX2720294.1"/>
    <property type="molecule type" value="Genomic_DNA"/>
</dbReference>
<dbReference type="AlphaFoldDB" id="A0AAE3MNU3"/>
<protein>
    <submittedName>
        <fullName evidence="2">DUF2141 domain-containing protein</fullName>
    </submittedName>
</protein>